<comment type="similarity">
    <text evidence="2 6">Belongs to the methyltransferase superfamily.</text>
</comment>
<dbReference type="GO" id="GO:0016020">
    <property type="term" value="C:membrane"/>
    <property type="evidence" value="ECO:0007669"/>
    <property type="project" value="UniProtKB-SubCell"/>
</dbReference>
<keyword evidence="6" id="KW-0325">Glycoprotein</keyword>
<dbReference type="AlphaFoldDB" id="A0A2H9ZW15"/>
<dbReference type="GO" id="GO:0032259">
    <property type="term" value="P:methylation"/>
    <property type="evidence" value="ECO:0007669"/>
    <property type="project" value="UniProtKB-KW"/>
</dbReference>
<feature type="compositionally biased region" description="Basic and acidic residues" evidence="7">
    <location>
        <begin position="102"/>
        <end position="144"/>
    </location>
</feature>
<dbReference type="InterPro" id="IPR029063">
    <property type="entry name" value="SAM-dependent_MTases_sf"/>
</dbReference>
<dbReference type="SUPFAM" id="SSF53335">
    <property type="entry name" value="S-adenosyl-L-methionine-dependent methyltransferases"/>
    <property type="match status" value="2"/>
</dbReference>
<dbReference type="OrthoDB" id="2013972at2759"/>
<dbReference type="EMBL" id="KZ453155">
    <property type="protein sequence ID" value="PKA47491.1"/>
    <property type="molecule type" value="Genomic_DNA"/>
</dbReference>
<evidence type="ECO:0000256" key="7">
    <source>
        <dbReference type="SAM" id="MobiDB-lite"/>
    </source>
</evidence>
<evidence type="ECO:0000256" key="2">
    <source>
        <dbReference type="ARBA" id="ARBA00008361"/>
    </source>
</evidence>
<evidence type="ECO:0000256" key="4">
    <source>
        <dbReference type="ARBA" id="ARBA00022968"/>
    </source>
</evidence>
<comment type="subcellular location">
    <subcellularLocation>
        <location evidence="5">Endomembrane system</location>
        <topology evidence="5">Single-pass membrane protein</topology>
    </subcellularLocation>
    <subcellularLocation>
        <location evidence="1 6">Membrane</location>
        <topology evidence="1 6">Single-pass type II membrane protein</topology>
    </subcellularLocation>
</comment>
<name>A0A2H9ZW15_9ASPA</name>
<evidence type="ECO:0000256" key="3">
    <source>
        <dbReference type="ARBA" id="ARBA00022603"/>
    </source>
</evidence>
<keyword evidence="6" id="KW-0812">Transmembrane</keyword>
<feature type="transmembrane region" description="Helical" evidence="6">
    <location>
        <begin position="18"/>
        <end position="39"/>
    </location>
</feature>
<feature type="region of interest" description="Disordered" evidence="7">
    <location>
        <begin position="57"/>
        <end position="196"/>
    </location>
</feature>
<evidence type="ECO:0000256" key="5">
    <source>
        <dbReference type="ARBA" id="ARBA00037847"/>
    </source>
</evidence>
<evidence type="ECO:0000313" key="8">
    <source>
        <dbReference type="EMBL" id="PKA47491.1"/>
    </source>
</evidence>
<keyword evidence="4 6" id="KW-0735">Signal-anchor</keyword>
<dbReference type="Pfam" id="PF03141">
    <property type="entry name" value="Methyltransf_29"/>
    <property type="match status" value="1"/>
</dbReference>
<evidence type="ECO:0000313" key="9">
    <source>
        <dbReference type="Proteomes" id="UP000236161"/>
    </source>
</evidence>
<keyword evidence="3 6" id="KW-0489">Methyltransferase</keyword>
<reference evidence="8 9" key="1">
    <citation type="journal article" date="2017" name="Nature">
        <title>The Apostasia genome and the evolution of orchids.</title>
        <authorList>
            <person name="Zhang G.Q."/>
            <person name="Liu K.W."/>
            <person name="Li Z."/>
            <person name="Lohaus R."/>
            <person name="Hsiao Y.Y."/>
            <person name="Niu S.C."/>
            <person name="Wang J.Y."/>
            <person name="Lin Y.C."/>
            <person name="Xu Q."/>
            <person name="Chen L.J."/>
            <person name="Yoshida K."/>
            <person name="Fujiwara S."/>
            <person name="Wang Z.W."/>
            <person name="Zhang Y.Q."/>
            <person name="Mitsuda N."/>
            <person name="Wang M."/>
            <person name="Liu G.H."/>
            <person name="Pecoraro L."/>
            <person name="Huang H.X."/>
            <person name="Xiao X.J."/>
            <person name="Lin M."/>
            <person name="Wu X.Y."/>
            <person name="Wu W.L."/>
            <person name="Chen Y.Y."/>
            <person name="Chang S.B."/>
            <person name="Sakamoto S."/>
            <person name="Ohme-Takagi M."/>
            <person name="Yagi M."/>
            <person name="Zeng S.J."/>
            <person name="Shen C.Y."/>
            <person name="Yeh C.M."/>
            <person name="Luo Y.B."/>
            <person name="Tsai W.C."/>
            <person name="Van de Peer Y."/>
            <person name="Liu Z.J."/>
        </authorList>
    </citation>
    <scope>NUCLEOTIDE SEQUENCE [LARGE SCALE GENOMIC DNA]</scope>
    <source>
        <strain evidence="9">cv. Shenzhen</strain>
        <tissue evidence="8">Stem</tissue>
    </source>
</reference>
<dbReference type="PANTHER" id="PTHR10108:SF1102">
    <property type="entry name" value="METHYLTRANSFERASE PMT28-RELATED"/>
    <property type="match status" value="1"/>
</dbReference>
<dbReference type="STRING" id="1088818.A0A2H9ZW15"/>
<proteinExistence type="inferred from homology"/>
<feature type="compositionally biased region" description="Acidic residues" evidence="7">
    <location>
        <begin position="171"/>
        <end position="180"/>
    </location>
</feature>
<dbReference type="EC" id="2.1.1.-" evidence="6"/>
<dbReference type="GO" id="GO:0008168">
    <property type="term" value="F:methyltransferase activity"/>
    <property type="evidence" value="ECO:0007669"/>
    <property type="project" value="UniProtKB-UniRule"/>
</dbReference>
<dbReference type="CDD" id="cd02440">
    <property type="entry name" value="AdoMet_MTases"/>
    <property type="match status" value="1"/>
</dbReference>
<gene>
    <name evidence="8" type="ORF">AXF42_Ash020661</name>
</gene>
<sequence>MAGARFGRTSKPRSPLSFCVKVSLVFFLGLSFVVVWSMFFSPSSSISSRRDSYVDEIETDRSAPARTSSSHATRTHSDASLTPPLAMVDSRASRSEIGSSANKEERVEQKKEGEEKKKKHREVEGNSSDMDKPEEVENEKKDAEGEGQADAENEEIDTDFEDGVDVKMEENSEGEGDGFDENGGISDKKKRRKTKKLGPLFDPKARYEWKLCGGRNKQSYVPCIDMEGTGGRRHHERSCPHGPVTCLVPLPKGYKAPMPWPESKFKILYRNVAHPKLSAFLKTKKWMNVSGEYLIFPSEESELKGGVQHYLDSIEEMVPDIEWGKTIRVILDIGCSDASLTASLLDRDVITLSLGLMNDQIDLAQVVLERGMLAVVGNLGTRRLPFPSGVFDAVHCSACKIHWHSNGGRLLLEMNRILRPGGYFMLSTVQGDAESEEGISALTASICWNVLAHKTDEISELGVKIYQRPASNDIYELRRKNEPPFCKDAENQDYSWYTPLKACLHKLPAAIEERGTDWPEEWPKRLDTFPEWLGDLQAKIIADNEHWKAIISRSYLIGMGIDWSKIRNIMDMKAIYGGFAAGLQSQKVWVMNVVPVHAPNTLPIIFERGLVGIYHDWCEPFSTYPRSYDLLHADHLFSRLKNRCKQPIVIVVEMDRILRPGGWVIIRDKLEILNPLENIFKTMHWDITLTFSKEKEGIMCVQKTMWRPQT</sequence>
<evidence type="ECO:0000256" key="1">
    <source>
        <dbReference type="ARBA" id="ARBA00004606"/>
    </source>
</evidence>
<keyword evidence="6" id="KW-0472">Membrane</keyword>
<dbReference type="GO" id="GO:0005802">
    <property type="term" value="C:trans-Golgi network"/>
    <property type="evidence" value="ECO:0007669"/>
    <property type="project" value="TreeGrafter"/>
</dbReference>
<dbReference type="Gene3D" id="3.40.50.150">
    <property type="entry name" value="Vaccinia Virus protein VP39"/>
    <property type="match status" value="1"/>
</dbReference>
<keyword evidence="6 8" id="KW-0808">Transferase</keyword>
<feature type="compositionally biased region" description="Acidic residues" evidence="7">
    <location>
        <begin position="145"/>
        <end position="163"/>
    </location>
</feature>
<dbReference type="PANTHER" id="PTHR10108">
    <property type="entry name" value="SAM-DEPENDENT METHYLTRANSFERASE"/>
    <property type="match status" value="1"/>
</dbReference>
<dbReference type="GO" id="GO:0005768">
    <property type="term" value="C:endosome"/>
    <property type="evidence" value="ECO:0007669"/>
    <property type="project" value="TreeGrafter"/>
</dbReference>
<evidence type="ECO:0000256" key="6">
    <source>
        <dbReference type="RuleBase" id="RU366043"/>
    </source>
</evidence>
<organism evidence="8 9">
    <name type="scientific">Apostasia shenzhenica</name>
    <dbReference type="NCBI Taxonomy" id="1088818"/>
    <lineage>
        <taxon>Eukaryota</taxon>
        <taxon>Viridiplantae</taxon>
        <taxon>Streptophyta</taxon>
        <taxon>Embryophyta</taxon>
        <taxon>Tracheophyta</taxon>
        <taxon>Spermatophyta</taxon>
        <taxon>Magnoliopsida</taxon>
        <taxon>Liliopsida</taxon>
        <taxon>Asparagales</taxon>
        <taxon>Orchidaceae</taxon>
        <taxon>Apostasioideae</taxon>
        <taxon>Apostasia</taxon>
    </lineage>
</organism>
<dbReference type="Proteomes" id="UP000236161">
    <property type="component" value="Unassembled WGS sequence"/>
</dbReference>
<keyword evidence="6" id="KW-1133">Transmembrane helix</keyword>
<dbReference type="InterPro" id="IPR004159">
    <property type="entry name" value="Put_SAM_MeTrfase"/>
</dbReference>
<accession>A0A2H9ZW15</accession>
<keyword evidence="9" id="KW-1185">Reference proteome</keyword>
<protein>
    <recommendedName>
        <fullName evidence="6">Methyltransferase</fullName>
        <ecNumber evidence="6">2.1.1.-</ecNumber>
    </recommendedName>
</protein>